<dbReference type="CDD" id="cd00590">
    <property type="entry name" value="RRM_SF"/>
    <property type="match status" value="1"/>
</dbReference>
<dbReference type="GO" id="GO:0000381">
    <property type="term" value="P:regulation of alternative mRNA splicing, via spliceosome"/>
    <property type="evidence" value="ECO:0007669"/>
    <property type="project" value="TreeGrafter"/>
</dbReference>
<evidence type="ECO:0000256" key="1">
    <source>
        <dbReference type="PROSITE-ProRule" id="PRU00176"/>
    </source>
</evidence>
<dbReference type="Gene3D" id="3.30.70.330">
    <property type="match status" value="1"/>
</dbReference>
<dbReference type="Proteomes" id="UP000269276">
    <property type="component" value="Unassembled WGS sequence"/>
</dbReference>
<dbReference type="SMART" id="SM00360">
    <property type="entry name" value="RRM"/>
    <property type="match status" value="1"/>
</dbReference>
<protein>
    <recommendedName>
        <fullName evidence="7">YTH domain-containing protein</fullName>
    </recommendedName>
</protein>
<dbReference type="PROSITE" id="PS50102">
    <property type="entry name" value="RRM"/>
    <property type="match status" value="1"/>
</dbReference>
<name>A0A3M7DR45_HORWE</name>
<feature type="domain" description="YTH" evidence="4">
    <location>
        <begin position="337"/>
        <end position="528"/>
    </location>
</feature>
<dbReference type="GO" id="GO:0005654">
    <property type="term" value="C:nucleoplasm"/>
    <property type="evidence" value="ECO:0007669"/>
    <property type="project" value="TreeGrafter"/>
</dbReference>
<evidence type="ECO:0008006" key="7">
    <source>
        <dbReference type="Google" id="ProtNLM"/>
    </source>
</evidence>
<evidence type="ECO:0000256" key="2">
    <source>
        <dbReference type="SAM" id="MobiDB-lite"/>
    </source>
</evidence>
<dbReference type="InterPro" id="IPR012677">
    <property type="entry name" value="Nucleotide-bd_a/b_plait_sf"/>
</dbReference>
<feature type="compositionally biased region" description="Low complexity" evidence="2">
    <location>
        <begin position="268"/>
        <end position="283"/>
    </location>
</feature>
<gene>
    <name evidence="5" type="ORF">D0863_08246</name>
</gene>
<dbReference type="InterPro" id="IPR000504">
    <property type="entry name" value="RRM_dom"/>
</dbReference>
<evidence type="ECO:0000259" key="3">
    <source>
        <dbReference type="PROSITE" id="PS50102"/>
    </source>
</evidence>
<evidence type="ECO:0000259" key="4">
    <source>
        <dbReference type="PROSITE" id="PS50882"/>
    </source>
</evidence>
<feature type="region of interest" description="Disordered" evidence="2">
    <location>
        <begin position="266"/>
        <end position="314"/>
    </location>
</feature>
<dbReference type="Gene3D" id="3.10.590.10">
    <property type="entry name" value="ph1033 like domains"/>
    <property type="match status" value="1"/>
</dbReference>
<dbReference type="PROSITE" id="PS50882">
    <property type="entry name" value="YTH"/>
    <property type="match status" value="1"/>
</dbReference>
<dbReference type="Pfam" id="PF25701">
    <property type="entry name" value="RRM_YTH1"/>
    <property type="match status" value="1"/>
</dbReference>
<dbReference type="InterPro" id="IPR045168">
    <property type="entry name" value="YTH_prot"/>
</dbReference>
<dbReference type="AlphaFoldDB" id="A0A3M7DR45"/>
<dbReference type="GO" id="GO:0003729">
    <property type="term" value="F:mRNA binding"/>
    <property type="evidence" value="ECO:0007669"/>
    <property type="project" value="TreeGrafter"/>
</dbReference>
<dbReference type="Pfam" id="PF04146">
    <property type="entry name" value="YTH"/>
    <property type="match status" value="1"/>
</dbReference>
<dbReference type="PANTHER" id="PTHR12357:SF3">
    <property type="entry name" value="YTH DOMAIN-CONTAINING PROTEIN 1"/>
    <property type="match status" value="1"/>
</dbReference>
<dbReference type="OrthoDB" id="306690at2759"/>
<keyword evidence="1" id="KW-0694">RNA-binding</keyword>
<dbReference type="VEuPathDB" id="FungiDB:BTJ68_11396"/>
<feature type="domain" description="RRM" evidence="3">
    <location>
        <begin position="188"/>
        <end position="262"/>
    </location>
</feature>
<comment type="caution">
    <text evidence="5">The sequence shown here is derived from an EMBL/GenBank/DDBJ whole genome shotgun (WGS) entry which is preliminary data.</text>
</comment>
<dbReference type="CDD" id="cd21134">
    <property type="entry name" value="YTH"/>
    <property type="match status" value="1"/>
</dbReference>
<dbReference type="InterPro" id="IPR035979">
    <property type="entry name" value="RBD_domain_sf"/>
</dbReference>
<organism evidence="5 6">
    <name type="scientific">Hortaea werneckii</name>
    <name type="common">Black yeast</name>
    <name type="synonym">Cladosporium werneckii</name>
    <dbReference type="NCBI Taxonomy" id="91943"/>
    <lineage>
        <taxon>Eukaryota</taxon>
        <taxon>Fungi</taxon>
        <taxon>Dikarya</taxon>
        <taxon>Ascomycota</taxon>
        <taxon>Pezizomycotina</taxon>
        <taxon>Dothideomycetes</taxon>
        <taxon>Dothideomycetidae</taxon>
        <taxon>Mycosphaerellales</taxon>
        <taxon>Teratosphaeriaceae</taxon>
        <taxon>Hortaea</taxon>
    </lineage>
</organism>
<dbReference type="GO" id="GO:0000398">
    <property type="term" value="P:mRNA splicing, via spliceosome"/>
    <property type="evidence" value="ECO:0007669"/>
    <property type="project" value="TreeGrafter"/>
</dbReference>
<dbReference type="SUPFAM" id="SSF54928">
    <property type="entry name" value="RNA-binding domain, RBD"/>
    <property type="match status" value="1"/>
</dbReference>
<accession>A0A3M7DR45</accession>
<dbReference type="PANTHER" id="PTHR12357">
    <property type="entry name" value="YTH YT521-B HOMOLOGY DOMAIN-CONTAINING"/>
    <property type="match status" value="1"/>
</dbReference>
<dbReference type="InterPro" id="IPR007275">
    <property type="entry name" value="YTH_domain"/>
</dbReference>
<reference evidence="5 6" key="1">
    <citation type="journal article" date="2018" name="BMC Genomics">
        <title>Genomic evidence for intraspecific hybridization in a clonal and extremely halotolerant yeast.</title>
        <authorList>
            <person name="Gostincar C."/>
            <person name="Stajich J.E."/>
            <person name="Zupancic J."/>
            <person name="Zalar P."/>
            <person name="Gunde-Cimerman N."/>
        </authorList>
    </citation>
    <scope>NUCLEOTIDE SEQUENCE [LARGE SCALE GENOMIC DNA]</scope>
    <source>
        <strain evidence="5 6">EXF-2682</strain>
    </source>
</reference>
<evidence type="ECO:0000313" key="6">
    <source>
        <dbReference type="Proteomes" id="UP000269276"/>
    </source>
</evidence>
<dbReference type="EMBL" id="QWIP01000299">
    <property type="protein sequence ID" value="RMY66722.1"/>
    <property type="molecule type" value="Genomic_DNA"/>
</dbReference>
<dbReference type="InterPro" id="IPR057720">
    <property type="entry name" value="RRM_YTH1"/>
</dbReference>
<evidence type="ECO:0000313" key="5">
    <source>
        <dbReference type="EMBL" id="RMY66722.1"/>
    </source>
</evidence>
<sequence>MSSAISTFVVKSGSQHWLKFELYSRDQPLGLNSSQYGVFDTGPMAQALPQSDSMASMQRPEYEHEGMNVLSSTAFYHMQDAAQYGQMHGMQRPQPQGVYQPMQPSMNARQPGLAFQPQGQYPRMDMYGYPAGAVQHSPIDPRFNPTAFAAMSGPVNPELATFARRASEIAHVPSYPRGPPRKPKQSGHALWVGNLPPAANVTDLKDHFSHDATKDIESLFLISKSNCAFVNYRAESACIAAMNRFHDSRFQGVQLVCRLRRAPASTVSSPAADGPASASIPSSGGSGAHNEPKDAASTTKVSKPLTVGHTTPKETADVGLKDQSIVFNGAGPGEVPERFFILKSLTVQDLEASVRNGMWATQSHNEEALNKAYESTENVYLIFSANKSGEYFGCARMASRISGEPVSLGSAAESEETKPPGIPQSIPTPASETAPKGHIVDDSARGTIFWEADLSDAEAASPTTESGEGGDRQNWSRQFKIEWVSTARLPFFCMRGLRNPWNANREVKIARDGTELEPGIGRKLVQIFHRPPPHAQPAVPVFNMHYS</sequence>
<dbReference type="GO" id="GO:1990247">
    <property type="term" value="F:N6-methyladenosine-containing RNA reader activity"/>
    <property type="evidence" value="ECO:0007669"/>
    <property type="project" value="TreeGrafter"/>
</dbReference>
<proteinExistence type="predicted"/>
<feature type="region of interest" description="Disordered" evidence="2">
    <location>
        <begin position="406"/>
        <end position="438"/>
    </location>
</feature>